<gene>
    <name evidence="1" type="ORF">CWI38_0677p0020</name>
</gene>
<dbReference type="VEuPathDB" id="MicrosporidiaDB:CWI38_0677p0020"/>
<name>A0A4Q9LY70_9MICR</name>
<evidence type="ECO:0000313" key="1">
    <source>
        <dbReference type="EMBL" id="TBU12665.1"/>
    </source>
</evidence>
<comment type="caution">
    <text evidence="1">The sequence shown here is derived from an EMBL/GenBank/DDBJ whole genome shotgun (WGS) entry which is preliminary data.</text>
</comment>
<dbReference type="AlphaFoldDB" id="A0A4Q9LY70"/>
<protein>
    <submittedName>
        <fullName evidence="1">Uncharacterized protein</fullName>
    </submittedName>
</protein>
<organism evidence="1 2">
    <name type="scientific">Hamiltosporidium tvaerminnensis</name>
    <dbReference type="NCBI Taxonomy" id="1176355"/>
    <lineage>
        <taxon>Eukaryota</taxon>
        <taxon>Fungi</taxon>
        <taxon>Fungi incertae sedis</taxon>
        <taxon>Microsporidia</taxon>
        <taxon>Dubosqiidae</taxon>
        <taxon>Hamiltosporidium</taxon>
    </lineage>
</organism>
<reference evidence="1 2" key="1">
    <citation type="submission" date="2017-12" db="EMBL/GenBank/DDBJ databases">
        <authorList>
            <person name="Pombert J.-F."/>
            <person name="Haag K.L."/>
            <person name="Ebert D."/>
        </authorList>
    </citation>
    <scope>NUCLEOTIDE SEQUENCE [LARGE SCALE GENOMIC DNA]</scope>
    <source>
        <strain evidence="1">IL-G-3</strain>
    </source>
</reference>
<keyword evidence="2" id="KW-1185">Reference proteome</keyword>
<sequence length="227" mass="27707">MQSLRKKYDVFCIKIFTEVQPIDEHIDEFKTIEIFSNVFAGDINCLYGNYSLYSIDKTRSEIYDAEDSCILKISMKTIINQYILGFRYGYQGNTDRNGILTRSTINFEFKSNNHKTEFHYFYSLKNMKDNDYKFKIFYKHSFVMFEFNFNWYTTQQNIYATLCEDFHIIEMERYIIRKYLRIQKQYGSNTTLADKNDVKMEYQTKFYDLKDLFAYLVFKRKIYIIMW</sequence>
<accession>A0A4Q9LY70</accession>
<dbReference type="Proteomes" id="UP000292282">
    <property type="component" value="Unassembled WGS sequence"/>
</dbReference>
<evidence type="ECO:0000313" key="2">
    <source>
        <dbReference type="Proteomes" id="UP000292282"/>
    </source>
</evidence>
<dbReference type="EMBL" id="PITK01000677">
    <property type="protein sequence ID" value="TBU12665.1"/>
    <property type="molecule type" value="Genomic_DNA"/>
</dbReference>
<proteinExistence type="predicted"/>